<evidence type="ECO:0000256" key="1">
    <source>
        <dbReference type="SAM" id="MobiDB-lite"/>
    </source>
</evidence>
<dbReference type="Proteomes" id="UP000265341">
    <property type="component" value="Unassembled WGS sequence"/>
</dbReference>
<reference evidence="2 3" key="1">
    <citation type="submission" date="2018-08" db="EMBL/GenBank/DDBJ databases">
        <title>Meiothermus roseus NBRC 110900 genome sequencing project.</title>
        <authorList>
            <person name="Da Costa M.S."/>
            <person name="Albuquerque L."/>
            <person name="Raposo P."/>
            <person name="Froufe H.J.C."/>
            <person name="Barroso C.S."/>
            <person name="Egas C."/>
        </authorList>
    </citation>
    <scope>NUCLEOTIDE SEQUENCE [LARGE SCALE GENOMIC DNA]</scope>
    <source>
        <strain evidence="2 3">NBRC 110900</strain>
    </source>
</reference>
<gene>
    <name evidence="2" type="ORF">Mrose_01635</name>
</gene>
<comment type="caution">
    <text evidence="2">The sequence shown here is derived from an EMBL/GenBank/DDBJ whole genome shotgun (WGS) entry which is preliminary data.</text>
</comment>
<sequence length="63" mass="7065">MLVCATSLTPSRVSRTPRPGTGPQDERMSPGEWGCSRLSGWAQPQWMIYPNKAFGYQLSTIDY</sequence>
<dbReference type="EMBL" id="QWLA01000026">
    <property type="protein sequence ID" value="RIH86788.1"/>
    <property type="molecule type" value="Genomic_DNA"/>
</dbReference>
<evidence type="ECO:0000313" key="3">
    <source>
        <dbReference type="Proteomes" id="UP000265341"/>
    </source>
</evidence>
<feature type="compositionally biased region" description="Polar residues" evidence="1">
    <location>
        <begin position="1"/>
        <end position="14"/>
    </location>
</feature>
<keyword evidence="3" id="KW-1185">Reference proteome</keyword>
<organism evidence="2 3">
    <name type="scientific">Calidithermus roseus</name>
    <dbReference type="NCBI Taxonomy" id="1644118"/>
    <lineage>
        <taxon>Bacteria</taxon>
        <taxon>Thermotogati</taxon>
        <taxon>Deinococcota</taxon>
        <taxon>Deinococci</taxon>
        <taxon>Thermales</taxon>
        <taxon>Thermaceae</taxon>
        <taxon>Calidithermus</taxon>
    </lineage>
</organism>
<proteinExistence type="predicted"/>
<protein>
    <submittedName>
        <fullName evidence="2">Uncharacterized protein</fullName>
    </submittedName>
</protein>
<dbReference type="AlphaFoldDB" id="A0A399ES40"/>
<evidence type="ECO:0000313" key="2">
    <source>
        <dbReference type="EMBL" id="RIH86788.1"/>
    </source>
</evidence>
<feature type="region of interest" description="Disordered" evidence="1">
    <location>
        <begin position="1"/>
        <end position="32"/>
    </location>
</feature>
<accession>A0A399ES40</accession>
<name>A0A399ES40_9DEIN</name>